<dbReference type="GeneID" id="8196696"/>
<keyword evidence="4" id="KW-0779">Telomere</keyword>
<accession>C4QWD6</accession>
<dbReference type="Pfam" id="PF10341">
    <property type="entry name" value="TPP1"/>
    <property type="match status" value="1"/>
</dbReference>
<evidence type="ECO:0000256" key="5">
    <source>
        <dbReference type="ARBA" id="ARBA00023242"/>
    </source>
</evidence>
<reference evidence="10 11" key="1">
    <citation type="journal article" date="2009" name="Nat. Biotechnol.">
        <title>Genome sequence of the recombinant protein production host Pichia pastoris.</title>
        <authorList>
            <person name="De Schutter K."/>
            <person name="Lin Y.C."/>
            <person name="Tiels P."/>
            <person name="Van Hecke A."/>
            <person name="Glinka S."/>
            <person name="Weber-Lehmann J."/>
            <person name="Rouze P."/>
            <person name="Van de Peer Y."/>
            <person name="Callewaert N."/>
        </authorList>
    </citation>
    <scope>NUCLEOTIDE SEQUENCE [LARGE SCALE GENOMIC DNA]</scope>
    <source>
        <strain evidence="11">GS115 / ATCC 20864</strain>
    </source>
</reference>
<gene>
    <name evidence="10" type="ordered locus">PAS_chr1-1_0193</name>
</gene>
<name>C4QWD6_KOMPG</name>
<dbReference type="GO" id="GO:0000781">
    <property type="term" value="C:chromosome, telomeric region"/>
    <property type="evidence" value="ECO:0007669"/>
    <property type="project" value="UniProtKB-SubCell"/>
</dbReference>
<comment type="function">
    <text evidence="8">Component of the telomerase complex involved in telomere replication. Stimulates RNA/DNA heteroduplex unwinding which favors the telomere replication by the telomerase.</text>
</comment>
<dbReference type="AlphaFoldDB" id="C4QWD6"/>
<dbReference type="GO" id="GO:0007004">
    <property type="term" value="P:telomere maintenance via telomerase"/>
    <property type="evidence" value="ECO:0007669"/>
    <property type="project" value="InterPro"/>
</dbReference>
<evidence type="ECO:0000313" key="11">
    <source>
        <dbReference type="Proteomes" id="UP000000314"/>
    </source>
</evidence>
<evidence type="ECO:0000313" key="10">
    <source>
        <dbReference type="EMBL" id="CAY67559.1"/>
    </source>
</evidence>
<evidence type="ECO:0000256" key="7">
    <source>
        <dbReference type="ARBA" id="ARBA00023906"/>
    </source>
</evidence>
<dbReference type="HOGENOM" id="CLU_1475678_0_0_1"/>
<evidence type="ECO:0000256" key="8">
    <source>
        <dbReference type="ARBA" id="ARBA00024878"/>
    </source>
</evidence>
<keyword evidence="3" id="KW-0158">Chromosome</keyword>
<comment type="subcellular location">
    <subcellularLocation>
        <location evidence="2">Chromosome</location>
        <location evidence="2">Telomere</location>
    </subcellularLocation>
    <subcellularLocation>
        <location evidence="1">Nucleus</location>
    </subcellularLocation>
</comment>
<keyword evidence="11" id="KW-1185">Reference proteome</keyword>
<dbReference type="KEGG" id="ppa:PAS_chr1-1_0193"/>
<dbReference type="GO" id="GO:0042162">
    <property type="term" value="F:telomeric DNA binding"/>
    <property type="evidence" value="ECO:0007669"/>
    <property type="project" value="InterPro"/>
</dbReference>
<proteinExistence type="inferred from homology"/>
<dbReference type="InParanoid" id="C4QWD6"/>
<dbReference type="Gene3D" id="2.40.50.960">
    <property type="match status" value="1"/>
</dbReference>
<evidence type="ECO:0000256" key="2">
    <source>
        <dbReference type="ARBA" id="ARBA00004574"/>
    </source>
</evidence>
<feature type="domain" description="Shelterin complex subunit TPP1/Est3" evidence="9">
    <location>
        <begin position="12"/>
        <end position="154"/>
    </location>
</feature>
<dbReference type="InterPro" id="IPR019437">
    <property type="entry name" value="TPP1/Est3"/>
</dbReference>
<sequence length="183" mass="21084">MNDLVKSNIFVCSWLLKALNEVKDETVSKIPKFNRTPRVMKVLRLITVSRDLIRLIICDSANSILAEVSADAIAEIEYNERQRFSKGIMNTEILVVESSLVFTSLHQLMPWYGSYLPPRITKTNGEDYYISKYAVLEITKLSIFNRDQVKELVDIPLVYLEKSYSWPKLVTSHVDDEPTFCSD</sequence>
<protein>
    <recommendedName>
        <fullName evidence="7">Telomere replication protein EST3</fullName>
    </recommendedName>
</protein>
<keyword evidence="5" id="KW-0539">Nucleus</keyword>
<evidence type="ECO:0000259" key="9">
    <source>
        <dbReference type="Pfam" id="PF10341"/>
    </source>
</evidence>
<comment type="similarity">
    <text evidence="6">Belongs to the EST3 family.</text>
</comment>
<dbReference type="OrthoDB" id="10291017at2759"/>
<dbReference type="GO" id="GO:0005697">
    <property type="term" value="C:telomerase holoenzyme complex"/>
    <property type="evidence" value="ECO:0007669"/>
    <property type="project" value="InterPro"/>
</dbReference>
<organism evidence="10 11">
    <name type="scientific">Komagataella phaffii (strain GS115 / ATCC 20864)</name>
    <name type="common">Yeast</name>
    <name type="synonym">Pichia pastoris</name>
    <dbReference type="NCBI Taxonomy" id="644223"/>
    <lineage>
        <taxon>Eukaryota</taxon>
        <taxon>Fungi</taxon>
        <taxon>Dikarya</taxon>
        <taxon>Ascomycota</taxon>
        <taxon>Saccharomycotina</taxon>
        <taxon>Pichiomycetes</taxon>
        <taxon>Pichiales</taxon>
        <taxon>Pichiaceae</taxon>
        <taxon>Komagataella</taxon>
    </lineage>
</organism>
<dbReference type="EMBL" id="FN392319">
    <property type="protein sequence ID" value="CAY67559.1"/>
    <property type="molecule type" value="Genomic_DNA"/>
</dbReference>
<dbReference type="RefSeq" id="XP_002489840.1">
    <property type="nucleotide sequence ID" value="XM_002489795.1"/>
</dbReference>
<evidence type="ECO:0000256" key="3">
    <source>
        <dbReference type="ARBA" id="ARBA00022454"/>
    </source>
</evidence>
<evidence type="ECO:0000256" key="4">
    <source>
        <dbReference type="ARBA" id="ARBA00022895"/>
    </source>
</evidence>
<dbReference type="Proteomes" id="UP000000314">
    <property type="component" value="Chromosome 1"/>
</dbReference>
<evidence type="ECO:0000256" key="1">
    <source>
        <dbReference type="ARBA" id="ARBA00004123"/>
    </source>
</evidence>
<evidence type="ECO:0000256" key="6">
    <source>
        <dbReference type="ARBA" id="ARBA00023777"/>
    </source>
</evidence>
<dbReference type="SMR" id="C4QWD6"/>